<keyword evidence="1" id="KW-0812">Transmembrane</keyword>
<keyword evidence="1" id="KW-1133">Transmembrane helix</keyword>
<organism evidence="2">
    <name type="scientific">Myoviridae sp. ctshb19</name>
    <dbReference type="NCBI Taxonomy" id="2825194"/>
    <lineage>
        <taxon>Viruses</taxon>
        <taxon>Duplodnaviria</taxon>
        <taxon>Heunggongvirae</taxon>
        <taxon>Uroviricota</taxon>
        <taxon>Caudoviricetes</taxon>
    </lineage>
</organism>
<evidence type="ECO:0000313" key="2">
    <source>
        <dbReference type="EMBL" id="DAF93665.1"/>
    </source>
</evidence>
<keyword evidence="1" id="KW-0472">Membrane</keyword>
<feature type="transmembrane region" description="Helical" evidence="1">
    <location>
        <begin position="45"/>
        <end position="71"/>
    </location>
</feature>
<proteinExistence type="predicted"/>
<sequence>MRVIYLVVLALSATCLSYALACVICAGISLWRIYTSNGVELFSTYAVALVVPMTLVGLMLAASIAIGIWAFGKLFKRSATIDFL</sequence>
<accession>A0A8S5UGN8</accession>
<evidence type="ECO:0000256" key="1">
    <source>
        <dbReference type="SAM" id="Phobius"/>
    </source>
</evidence>
<protein>
    <submittedName>
        <fullName evidence="2">Uncharacterized protein</fullName>
    </submittedName>
</protein>
<dbReference type="EMBL" id="BK016086">
    <property type="protein sequence ID" value="DAF93665.1"/>
    <property type="molecule type" value="Genomic_DNA"/>
</dbReference>
<name>A0A8S5UGN8_9CAUD</name>
<reference evidence="2" key="1">
    <citation type="journal article" date="2021" name="Proc. Natl. Acad. Sci. U.S.A.">
        <title>A Catalog of Tens of Thousands of Viruses from Human Metagenomes Reveals Hidden Associations with Chronic Diseases.</title>
        <authorList>
            <person name="Tisza M.J."/>
            <person name="Buck C.B."/>
        </authorList>
    </citation>
    <scope>NUCLEOTIDE SEQUENCE</scope>
    <source>
        <strain evidence="2">Ctshb19</strain>
    </source>
</reference>